<dbReference type="Proteomes" id="UP000198914">
    <property type="component" value="Unassembled WGS sequence"/>
</dbReference>
<dbReference type="AlphaFoldDB" id="A0A1H3MSA6"/>
<keyword evidence="3" id="KW-1185">Reference proteome</keyword>
<evidence type="ECO:0000313" key="3">
    <source>
        <dbReference type="Proteomes" id="UP000198914"/>
    </source>
</evidence>
<dbReference type="EMBL" id="FNPX01000003">
    <property type="protein sequence ID" value="SDY79403.1"/>
    <property type="molecule type" value="Genomic_DNA"/>
</dbReference>
<feature type="transmembrane region" description="Helical" evidence="1">
    <location>
        <begin position="17"/>
        <end position="38"/>
    </location>
</feature>
<accession>A0A1H3MSA6</accession>
<evidence type="ECO:0000313" key="2">
    <source>
        <dbReference type="EMBL" id="SDY79403.1"/>
    </source>
</evidence>
<dbReference type="RefSeq" id="WP_092643441.1">
    <property type="nucleotide sequence ID" value="NZ_FNPX01000003.1"/>
</dbReference>
<keyword evidence="1" id="KW-0812">Transmembrane</keyword>
<keyword evidence="1" id="KW-0472">Membrane</keyword>
<organism evidence="2 3">
    <name type="scientific">Jannaschia faecimaris</name>
    <dbReference type="NCBI Taxonomy" id="1244108"/>
    <lineage>
        <taxon>Bacteria</taxon>
        <taxon>Pseudomonadati</taxon>
        <taxon>Pseudomonadota</taxon>
        <taxon>Alphaproteobacteria</taxon>
        <taxon>Rhodobacterales</taxon>
        <taxon>Roseobacteraceae</taxon>
        <taxon>Jannaschia</taxon>
    </lineage>
</organism>
<protein>
    <submittedName>
        <fullName evidence="2">Uncharacterized protein</fullName>
    </submittedName>
</protein>
<dbReference type="OrthoDB" id="7659334at2"/>
<evidence type="ECO:0000256" key="1">
    <source>
        <dbReference type="SAM" id="Phobius"/>
    </source>
</evidence>
<feature type="transmembrane region" description="Helical" evidence="1">
    <location>
        <begin position="45"/>
        <end position="61"/>
    </location>
</feature>
<name>A0A1H3MSA6_9RHOB</name>
<sequence length="86" mass="9356">MPAVPDLDLPVPSDPDLLLAIATVVAALGLMGLMTGWVEKQLSHVSLLAALIGAALFFWVWETDRESFGWIALPEAFIELVARVLR</sequence>
<proteinExistence type="predicted"/>
<gene>
    <name evidence="2" type="ORF">SAMN05444004_103154</name>
</gene>
<reference evidence="3" key="1">
    <citation type="submission" date="2016-10" db="EMBL/GenBank/DDBJ databases">
        <authorList>
            <person name="Varghese N."/>
            <person name="Submissions S."/>
        </authorList>
    </citation>
    <scope>NUCLEOTIDE SEQUENCE [LARGE SCALE GENOMIC DNA]</scope>
    <source>
        <strain evidence="3">DSM 100420</strain>
    </source>
</reference>
<keyword evidence="1" id="KW-1133">Transmembrane helix</keyword>